<dbReference type="Proteomes" id="UP000007437">
    <property type="component" value="Plasmid pBRH01"/>
</dbReference>
<reference evidence="2 3" key="1">
    <citation type="journal article" date="2011" name="J. Bacteriol.">
        <title>Complete genome sequence of Burkholderia rhizoxinica, an endosymbiont of Rhizopus microsporus.</title>
        <authorList>
            <person name="Lackner G."/>
            <person name="Moebius N."/>
            <person name="Partida-Martinez L."/>
            <person name="Hertweck C."/>
        </authorList>
    </citation>
    <scope>NUCLEOTIDE SEQUENCE [LARGE SCALE GENOMIC DNA]</scope>
    <source>
        <strain evidence="3">DSM 19002 / CIP 109453 / HKI 454</strain>
        <plasmid evidence="2 3">pBRH01</plasmid>
    </source>
</reference>
<protein>
    <submittedName>
        <fullName evidence="2">Transposase</fullName>
    </submittedName>
</protein>
<keyword evidence="2" id="KW-0614">Plasmid</keyword>
<evidence type="ECO:0000256" key="1">
    <source>
        <dbReference type="SAM" id="MobiDB-lite"/>
    </source>
</evidence>
<dbReference type="HOGENOM" id="CLU_3306227_0_0_4"/>
<gene>
    <name evidence="2" type="ordered locus">RBRH_03484</name>
</gene>
<evidence type="ECO:0000313" key="2">
    <source>
        <dbReference type="EMBL" id="CBW77193.1"/>
    </source>
</evidence>
<geneLocation type="plasmid" evidence="2 3">
    <name>pBRH01</name>
</geneLocation>
<proteinExistence type="predicted"/>
<name>E5AVS0_MYCRK</name>
<evidence type="ECO:0000313" key="3">
    <source>
        <dbReference type="Proteomes" id="UP000007437"/>
    </source>
</evidence>
<feature type="region of interest" description="Disordered" evidence="1">
    <location>
        <begin position="16"/>
        <end position="39"/>
    </location>
</feature>
<feature type="compositionally biased region" description="Basic and acidic residues" evidence="1">
    <location>
        <begin position="16"/>
        <end position="30"/>
    </location>
</feature>
<dbReference type="AlphaFoldDB" id="E5AVS0"/>
<accession>E5AVS0</accession>
<dbReference type="KEGG" id="brh:RBRH_03484"/>
<sequence length="39" mass="4481">MKKQLAERMLAAKLTHHLESKAKQDNDGNHRNGTKAPRR</sequence>
<dbReference type="EMBL" id="FR687360">
    <property type="protein sequence ID" value="CBW77193.1"/>
    <property type="molecule type" value="Genomic_DNA"/>
</dbReference>
<organism evidence="2 3">
    <name type="scientific">Mycetohabitans rhizoxinica (strain DSM 19002 / CIP 109453 / HKI 454)</name>
    <name type="common">Paraburkholderia rhizoxinica</name>
    <dbReference type="NCBI Taxonomy" id="882378"/>
    <lineage>
        <taxon>Bacteria</taxon>
        <taxon>Pseudomonadati</taxon>
        <taxon>Pseudomonadota</taxon>
        <taxon>Betaproteobacteria</taxon>
        <taxon>Burkholderiales</taxon>
        <taxon>Burkholderiaceae</taxon>
        <taxon>Mycetohabitans</taxon>
    </lineage>
</organism>